<dbReference type="WBParaSite" id="ACAC_0001362201-mRNA-1">
    <property type="protein sequence ID" value="ACAC_0001362201-mRNA-1"/>
    <property type="gene ID" value="ACAC_0001362201"/>
</dbReference>
<evidence type="ECO:0000256" key="1">
    <source>
        <dbReference type="ARBA" id="ARBA00004370"/>
    </source>
</evidence>
<sequence>MGIMCRKAFEVSKEDYETCTLSSDARELGRCISPMKKDKVKVSFRLLSPNPSALDYLPGQIYYFITTSTGTPWGLDNHKGGLCSSHQLKMIIHVGDYVYHRRHHKKLVTTTATTFFRISHKPLGQETNWLTADPLWNQIFEKFEKVGNSVWSTVTRGGRLALDEENRRHEYESAQPHGDIDFQIHEIGEGSMGSRLLNSRPEVAPKKIYAIAIE</sequence>
<accession>A0A0K0DPD3</accession>
<dbReference type="Proteomes" id="UP000035642">
    <property type="component" value="Unassembled WGS sequence"/>
</dbReference>
<name>A0A0K0DPD3_ANGCA</name>
<dbReference type="PANTHER" id="PTHR11304:SF43">
    <property type="entry name" value="EPHRIN RBD DOMAIN-CONTAINING PROTEIN"/>
    <property type="match status" value="1"/>
</dbReference>
<evidence type="ECO:0000313" key="9">
    <source>
        <dbReference type="WBParaSite" id="ACAC_0001362201-mRNA-1"/>
    </source>
</evidence>
<reference evidence="9" key="2">
    <citation type="submission" date="2017-02" db="UniProtKB">
        <authorList>
            <consortium name="WormBaseParasite"/>
        </authorList>
    </citation>
    <scope>IDENTIFICATION</scope>
</reference>
<dbReference type="InterPro" id="IPR008972">
    <property type="entry name" value="Cupredoxin"/>
</dbReference>
<protein>
    <submittedName>
        <fullName evidence="9">Ephrin RBD domain-containing protein</fullName>
    </submittedName>
</protein>
<dbReference type="GO" id="GO:0005886">
    <property type="term" value="C:plasma membrane"/>
    <property type="evidence" value="ECO:0007669"/>
    <property type="project" value="TreeGrafter"/>
</dbReference>
<evidence type="ECO:0000256" key="4">
    <source>
        <dbReference type="ARBA" id="ARBA00023157"/>
    </source>
</evidence>
<evidence type="ECO:0000256" key="6">
    <source>
        <dbReference type="PROSITE-ProRule" id="PRU00884"/>
    </source>
</evidence>
<dbReference type="AlphaFoldDB" id="A0A0K0DPD3"/>
<dbReference type="Pfam" id="PF00812">
    <property type="entry name" value="Ephrin"/>
    <property type="match status" value="1"/>
</dbReference>
<dbReference type="GO" id="GO:0048013">
    <property type="term" value="P:ephrin receptor signaling pathway"/>
    <property type="evidence" value="ECO:0007669"/>
    <property type="project" value="TreeGrafter"/>
</dbReference>
<evidence type="ECO:0000259" key="7">
    <source>
        <dbReference type="PROSITE" id="PS51551"/>
    </source>
</evidence>
<keyword evidence="8" id="KW-1185">Reference proteome</keyword>
<evidence type="ECO:0000256" key="5">
    <source>
        <dbReference type="ARBA" id="ARBA00023180"/>
    </source>
</evidence>
<feature type="domain" description="Ephrin RBD" evidence="7">
    <location>
        <begin position="1"/>
        <end position="94"/>
    </location>
</feature>
<keyword evidence="3" id="KW-0472">Membrane</keyword>
<comment type="subcellular location">
    <subcellularLocation>
        <location evidence="1">Membrane</location>
    </subcellularLocation>
</comment>
<dbReference type="PROSITE" id="PS51551">
    <property type="entry name" value="EPHRIN_RBD_2"/>
    <property type="match status" value="1"/>
</dbReference>
<comment type="caution">
    <text evidence="6">Lacks conserved residue(s) required for the propagation of feature annotation.</text>
</comment>
<dbReference type="PANTHER" id="PTHR11304">
    <property type="entry name" value="EPHRIN"/>
    <property type="match status" value="1"/>
</dbReference>
<keyword evidence="5" id="KW-0325">Glycoprotein</keyword>
<dbReference type="GO" id="GO:0046875">
    <property type="term" value="F:ephrin receptor binding"/>
    <property type="evidence" value="ECO:0007669"/>
    <property type="project" value="TreeGrafter"/>
</dbReference>
<keyword evidence="2" id="KW-0732">Signal</keyword>
<proteinExistence type="inferred from homology"/>
<organism evidence="8 9">
    <name type="scientific">Angiostrongylus cantonensis</name>
    <name type="common">Rat lungworm</name>
    <dbReference type="NCBI Taxonomy" id="6313"/>
    <lineage>
        <taxon>Eukaryota</taxon>
        <taxon>Metazoa</taxon>
        <taxon>Ecdysozoa</taxon>
        <taxon>Nematoda</taxon>
        <taxon>Chromadorea</taxon>
        <taxon>Rhabditida</taxon>
        <taxon>Rhabditina</taxon>
        <taxon>Rhabditomorpha</taxon>
        <taxon>Strongyloidea</taxon>
        <taxon>Metastrongylidae</taxon>
        <taxon>Angiostrongylus</taxon>
    </lineage>
</organism>
<evidence type="ECO:0000256" key="3">
    <source>
        <dbReference type="ARBA" id="ARBA00023136"/>
    </source>
</evidence>
<feature type="disulfide bond" evidence="6">
    <location>
        <begin position="19"/>
        <end position="83"/>
    </location>
</feature>
<comment type="similarity">
    <text evidence="6">Belongs to the ephrin family.</text>
</comment>
<dbReference type="STRING" id="6313.A0A0K0DPD3"/>
<keyword evidence="4 6" id="KW-1015">Disulfide bond</keyword>
<dbReference type="GO" id="GO:0007411">
    <property type="term" value="P:axon guidance"/>
    <property type="evidence" value="ECO:0007669"/>
    <property type="project" value="TreeGrafter"/>
</dbReference>
<dbReference type="Gene3D" id="2.60.40.420">
    <property type="entry name" value="Cupredoxins - blue copper proteins"/>
    <property type="match status" value="1"/>
</dbReference>
<dbReference type="InterPro" id="IPR001799">
    <property type="entry name" value="Ephrin_RBD"/>
</dbReference>
<dbReference type="SUPFAM" id="SSF49503">
    <property type="entry name" value="Cupredoxins"/>
    <property type="match status" value="1"/>
</dbReference>
<dbReference type="InterPro" id="IPR031328">
    <property type="entry name" value="Ephrin"/>
</dbReference>
<evidence type="ECO:0000313" key="8">
    <source>
        <dbReference type="Proteomes" id="UP000035642"/>
    </source>
</evidence>
<reference evidence="8" key="1">
    <citation type="submission" date="2012-09" db="EMBL/GenBank/DDBJ databases">
        <authorList>
            <person name="Martin A.A."/>
        </authorList>
    </citation>
    <scope>NUCLEOTIDE SEQUENCE</scope>
</reference>
<evidence type="ECO:0000256" key="2">
    <source>
        <dbReference type="ARBA" id="ARBA00022729"/>
    </source>
</evidence>